<accession>A0A4Q7L913</accession>
<dbReference type="Gene3D" id="3.40.630.30">
    <property type="match status" value="1"/>
</dbReference>
<dbReference type="Pfam" id="PF13302">
    <property type="entry name" value="Acetyltransf_3"/>
    <property type="match status" value="1"/>
</dbReference>
<dbReference type="EMBL" id="SGWQ01000001">
    <property type="protein sequence ID" value="RZS44902.1"/>
    <property type="molecule type" value="Genomic_DNA"/>
</dbReference>
<keyword evidence="2" id="KW-0012">Acyltransferase</keyword>
<gene>
    <name evidence="5" type="ORF">EV193_101783</name>
</gene>
<evidence type="ECO:0000313" key="5">
    <source>
        <dbReference type="EMBL" id="RZS44902.1"/>
    </source>
</evidence>
<dbReference type="AlphaFoldDB" id="A0A4Q7L913"/>
<evidence type="ECO:0000256" key="1">
    <source>
        <dbReference type="ARBA" id="ARBA00022679"/>
    </source>
</evidence>
<organism evidence="5 6">
    <name type="scientific">Herbihabitans rhizosphaerae</name>
    <dbReference type="NCBI Taxonomy" id="1872711"/>
    <lineage>
        <taxon>Bacteria</taxon>
        <taxon>Bacillati</taxon>
        <taxon>Actinomycetota</taxon>
        <taxon>Actinomycetes</taxon>
        <taxon>Pseudonocardiales</taxon>
        <taxon>Pseudonocardiaceae</taxon>
        <taxon>Herbihabitans</taxon>
    </lineage>
</organism>
<protein>
    <submittedName>
        <fullName evidence="5">RimJ/RimL family protein N-acetyltransferase</fullName>
    </submittedName>
</protein>
<name>A0A4Q7L913_9PSEU</name>
<proteinExistence type="inferred from homology"/>
<dbReference type="PROSITE" id="PS51186">
    <property type="entry name" value="GNAT"/>
    <property type="match status" value="1"/>
</dbReference>
<evidence type="ECO:0000313" key="6">
    <source>
        <dbReference type="Proteomes" id="UP000294257"/>
    </source>
</evidence>
<dbReference type="PANTHER" id="PTHR43792:SF8">
    <property type="entry name" value="[RIBOSOMAL PROTEIN US5]-ALANINE N-ACETYLTRANSFERASE"/>
    <property type="match status" value="1"/>
</dbReference>
<dbReference type="InterPro" id="IPR051531">
    <property type="entry name" value="N-acetyltransferase"/>
</dbReference>
<reference evidence="5 6" key="1">
    <citation type="submission" date="2019-02" db="EMBL/GenBank/DDBJ databases">
        <title>Genomic Encyclopedia of Type Strains, Phase IV (KMG-IV): sequencing the most valuable type-strain genomes for metagenomic binning, comparative biology and taxonomic classification.</title>
        <authorList>
            <person name="Goeker M."/>
        </authorList>
    </citation>
    <scope>NUCLEOTIDE SEQUENCE [LARGE SCALE GENOMIC DNA]</scope>
    <source>
        <strain evidence="5 6">DSM 101727</strain>
    </source>
</reference>
<comment type="caution">
    <text evidence="5">The sequence shown here is derived from an EMBL/GenBank/DDBJ whole genome shotgun (WGS) entry which is preliminary data.</text>
</comment>
<dbReference type="GO" id="GO:0005737">
    <property type="term" value="C:cytoplasm"/>
    <property type="evidence" value="ECO:0007669"/>
    <property type="project" value="TreeGrafter"/>
</dbReference>
<dbReference type="GO" id="GO:0008999">
    <property type="term" value="F:protein-N-terminal-alanine acetyltransferase activity"/>
    <property type="evidence" value="ECO:0007669"/>
    <property type="project" value="TreeGrafter"/>
</dbReference>
<dbReference type="PANTHER" id="PTHR43792">
    <property type="entry name" value="GNAT FAMILY, PUTATIVE (AFU_ORTHOLOGUE AFUA_3G00765)-RELATED-RELATED"/>
    <property type="match status" value="1"/>
</dbReference>
<keyword evidence="6" id="KW-1185">Reference proteome</keyword>
<keyword evidence="1 5" id="KW-0808">Transferase</keyword>
<comment type="similarity">
    <text evidence="3">Belongs to the acetyltransferase family. RimJ subfamily.</text>
</comment>
<dbReference type="InterPro" id="IPR000182">
    <property type="entry name" value="GNAT_dom"/>
</dbReference>
<dbReference type="Proteomes" id="UP000294257">
    <property type="component" value="Unassembled WGS sequence"/>
</dbReference>
<evidence type="ECO:0000259" key="4">
    <source>
        <dbReference type="PROSITE" id="PS51186"/>
    </source>
</evidence>
<dbReference type="SUPFAM" id="SSF55729">
    <property type="entry name" value="Acyl-CoA N-acyltransferases (Nat)"/>
    <property type="match status" value="1"/>
</dbReference>
<evidence type="ECO:0000256" key="3">
    <source>
        <dbReference type="ARBA" id="ARBA00038502"/>
    </source>
</evidence>
<evidence type="ECO:0000256" key="2">
    <source>
        <dbReference type="ARBA" id="ARBA00023315"/>
    </source>
</evidence>
<feature type="domain" description="N-acetyltransferase" evidence="4">
    <location>
        <begin position="1"/>
        <end position="162"/>
    </location>
</feature>
<sequence>MLLEPWTDADLGLERLFNTPEMTAHNGGPRPDEEIVARHHRYLALPADGEGQIFRVHLPGEPEPVGSIGYWTKEWRGEPVYEMGWMVLPGHQGRGIATAATVAAAEHARVAGKHRSAHAFPPVANTASNAICRKAGFKLVEECEFEYPKGNFLRCNDWRLFL</sequence>
<dbReference type="InterPro" id="IPR016181">
    <property type="entry name" value="Acyl_CoA_acyltransferase"/>
</dbReference>